<keyword evidence="4" id="KW-1185">Reference proteome</keyword>
<dbReference type="InterPro" id="IPR007372">
    <property type="entry name" value="Lipid/polyisoprenoid-bd_YceI"/>
</dbReference>
<dbReference type="PANTHER" id="PTHR34406:SF1">
    <property type="entry name" value="PROTEIN YCEI"/>
    <property type="match status" value="1"/>
</dbReference>
<name>A0ABT7YDG8_9BACT</name>
<keyword evidence="1" id="KW-0732">Signal</keyword>
<evidence type="ECO:0000313" key="4">
    <source>
        <dbReference type="Proteomes" id="UP001171916"/>
    </source>
</evidence>
<protein>
    <submittedName>
        <fullName evidence="3">YceI family protein</fullName>
    </submittedName>
</protein>
<accession>A0ABT7YDG8</accession>
<dbReference type="Pfam" id="PF04264">
    <property type="entry name" value="YceI"/>
    <property type="match status" value="1"/>
</dbReference>
<dbReference type="RefSeq" id="WP_290000195.1">
    <property type="nucleotide sequence ID" value="NZ_JAUEPH010000004.1"/>
</dbReference>
<evidence type="ECO:0000256" key="1">
    <source>
        <dbReference type="SAM" id="SignalP"/>
    </source>
</evidence>
<organism evidence="3 4">
    <name type="scientific">Algoriphagus sediminis</name>
    <dbReference type="NCBI Taxonomy" id="3057113"/>
    <lineage>
        <taxon>Bacteria</taxon>
        <taxon>Pseudomonadati</taxon>
        <taxon>Bacteroidota</taxon>
        <taxon>Cytophagia</taxon>
        <taxon>Cytophagales</taxon>
        <taxon>Cyclobacteriaceae</taxon>
        <taxon>Algoriphagus</taxon>
    </lineage>
</organism>
<reference evidence="3" key="1">
    <citation type="submission" date="2023-06" db="EMBL/GenBank/DDBJ databases">
        <title>Robiginitalea aurantiacus sp. nov. and Algoriphagus sediminis sp. nov., isolated from coastal sediment.</title>
        <authorList>
            <person name="Zhou Z.Y."/>
            <person name="An J."/>
            <person name="Jia Y.W."/>
            <person name="Du Z.J."/>
        </authorList>
    </citation>
    <scope>NUCLEOTIDE SEQUENCE</scope>
    <source>
        <strain evidence="3">C2-7</strain>
    </source>
</reference>
<gene>
    <name evidence="3" type="ORF">QVH07_10415</name>
</gene>
<dbReference type="Gene3D" id="2.40.128.110">
    <property type="entry name" value="Lipid/polyisoprenoid-binding, YceI-like"/>
    <property type="match status" value="1"/>
</dbReference>
<proteinExistence type="predicted"/>
<comment type="caution">
    <text evidence="3">The sequence shown here is derived from an EMBL/GenBank/DDBJ whole genome shotgun (WGS) entry which is preliminary data.</text>
</comment>
<evidence type="ECO:0000313" key="3">
    <source>
        <dbReference type="EMBL" id="MDN3204565.1"/>
    </source>
</evidence>
<dbReference type="PANTHER" id="PTHR34406">
    <property type="entry name" value="PROTEIN YCEI"/>
    <property type="match status" value="1"/>
</dbReference>
<feature type="chain" id="PRO_5045883094" evidence="1">
    <location>
        <begin position="20"/>
        <end position="181"/>
    </location>
</feature>
<feature type="domain" description="Lipid/polyisoprenoid-binding YceI-like" evidence="2">
    <location>
        <begin position="40"/>
        <end position="174"/>
    </location>
</feature>
<dbReference type="InterPro" id="IPR036761">
    <property type="entry name" value="TTHA0802/YceI-like_sf"/>
</dbReference>
<dbReference type="Proteomes" id="UP001171916">
    <property type="component" value="Unassembled WGS sequence"/>
</dbReference>
<dbReference type="EMBL" id="JAUEPH010000004">
    <property type="protein sequence ID" value="MDN3204565.1"/>
    <property type="molecule type" value="Genomic_DNA"/>
</dbReference>
<feature type="signal peptide" evidence="1">
    <location>
        <begin position="1"/>
        <end position="19"/>
    </location>
</feature>
<evidence type="ECO:0000259" key="2">
    <source>
        <dbReference type="Pfam" id="PF04264"/>
    </source>
</evidence>
<sequence length="181" mass="20744">MMRLILFSAFILWTSLASAQKFMTEEGKAVFLSEAPLSSFEGESDYLAGLIDLEQNLLDFYLDLNTLETGIGLRDRHMRENYLETEEFPFAEFTGKLDDVPSLEMNQQMPVKAIGKFKIHGVEREIEVNGFLTWVSEDEINLEASFEVLLSDYEIPLPKLVFYELAENQKVTLTANLKKTQ</sequence>
<dbReference type="SUPFAM" id="SSF101874">
    <property type="entry name" value="YceI-like"/>
    <property type="match status" value="1"/>
</dbReference>